<name>A0A067FEL3_CITSI</name>
<keyword evidence="2" id="KW-1185">Reference proteome</keyword>
<dbReference type="AlphaFoldDB" id="A0A067FEL3"/>
<accession>A0A067FEL3</accession>
<evidence type="ECO:0000313" key="1">
    <source>
        <dbReference type="EMBL" id="KDO65768.1"/>
    </source>
</evidence>
<organism evidence="1 2">
    <name type="scientific">Citrus sinensis</name>
    <name type="common">Sweet orange</name>
    <name type="synonym">Citrus aurantium var. sinensis</name>
    <dbReference type="NCBI Taxonomy" id="2711"/>
    <lineage>
        <taxon>Eukaryota</taxon>
        <taxon>Viridiplantae</taxon>
        <taxon>Streptophyta</taxon>
        <taxon>Embryophyta</taxon>
        <taxon>Tracheophyta</taxon>
        <taxon>Spermatophyta</taxon>
        <taxon>Magnoliopsida</taxon>
        <taxon>eudicotyledons</taxon>
        <taxon>Gunneridae</taxon>
        <taxon>Pentapetalae</taxon>
        <taxon>rosids</taxon>
        <taxon>malvids</taxon>
        <taxon>Sapindales</taxon>
        <taxon>Rutaceae</taxon>
        <taxon>Aurantioideae</taxon>
        <taxon>Citrus</taxon>
    </lineage>
</organism>
<reference evidence="1 2" key="1">
    <citation type="submission" date="2014-04" db="EMBL/GenBank/DDBJ databases">
        <authorList>
            <consortium name="International Citrus Genome Consortium"/>
            <person name="Gmitter F."/>
            <person name="Chen C."/>
            <person name="Farmerie W."/>
            <person name="Harkins T."/>
            <person name="Desany B."/>
            <person name="Mohiuddin M."/>
            <person name="Kodira C."/>
            <person name="Borodovsky M."/>
            <person name="Lomsadze A."/>
            <person name="Burns P."/>
            <person name="Jenkins J."/>
            <person name="Prochnik S."/>
            <person name="Shu S."/>
            <person name="Chapman J."/>
            <person name="Pitluck S."/>
            <person name="Schmutz J."/>
            <person name="Rokhsar D."/>
        </authorList>
    </citation>
    <scope>NUCLEOTIDE SEQUENCE</scope>
</reference>
<feature type="non-terminal residue" evidence="1">
    <location>
        <position position="37"/>
    </location>
</feature>
<sequence length="37" mass="4212">MFFLLNNFLTVYGIIVSSDEVTACKRLLEKVGLEGYQ</sequence>
<dbReference type="EMBL" id="KK784901">
    <property type="protein sequence ID" value="KDO65768.1"/>
    <property type="molecule type" value="Genomic_DNA"/>
</dbReference>
<gene>
    <name evidence="1" type="ORF">CISIN_1g00111322mg</name>
</gene>
<proteinExistence type="predicted"/>
<evidence type="ECO:0000313" key="2">
    <source>
        <dbReference type="Proteomes" id="UP000027120"/>
    </source>
</evidence>
<dbReference type="Proteomes" id="UP000027120">
    <property type="component" value="Unassembled WGS sequence"/>
</dbReference>
<protein>
    <submittedName>
        <fullName evidence="1">Uncharacterized protein</fullName>
    </submittedName>
</protein>